<keyword evidence="1" id="KW-0472">Membrane</keyword>
<name>A0A438NEQ2_EXOME</name>
<dbReference type="EMBL" id="NAJM01000005">
    <property type="protein sequence ID" value="RVX74199.1"/>
    <property type="molecule type" value="Genomic_DNA"/>
</dbReference>
<sequence>MEPFRNAESDIKQTESLLPGAATFPRPSGRAPFRRKPISERHERLVYRTRLTLRILTFVLSLALVVVLGHAVSVYYSSKDDTMFDNSLRMDVRIWPLHMKMKPTLFLLGSASVATLLSGIICVGSFSKAIRRITTVSTIIAAIVTTITTILWVAVAIFYKVDDLNPNEQWDMISFTCARRHDVNLDKAIGNLGSLCLQMRYSWFGALAIGVLEICSLGVLVWAWWVGRVKKGSNANYEMLPPTREQNISS</sequence>
<dbReference type="PANTHER" id="PTHR42069">
    <property type="entry name" value="HYPHAL ANASTAMOSIS-8 PROTEIN"/>
    <property type="match status" value="1"/>
</dbReference>
<organism evidence="2 3">
    <name type="scientific">Exophiala mesophila</name>
    <name type="common">Black yeast-like fungus</name>
    <dbReference type="NCBI Taxonomy" id="212818"/>
    <lineage>
        <taxon>Eukaryota</taxon>
        <taxon>Fungi</taxon>
        <taxon>Dikarya</taxon>
        <taxon>Ascomycota</taxon>
        <taxon>Pezizomycotina</taxon>
        <taxon>Eurotiomycetes</taxon>
        <taxon>Chaetothyriomycetidae</taxon>
        <taxon>Chaetothyriales</taxon>
        <taxon>Herpotrichiellaceae</taxon>
        <taxon>Exophiala</taxon>
    </lineage>
</organism>
<accession>A0A438NEQ2</accession>
<feature type="transmembrane region" description="Helical" evidence="1">
    <location>
        <begin position="201"/>
        <end position="225"/>
    </location>
</feature>
<evidence type="ECO:0008006" key="4">
    <source>
        <dbReference type="Google" id="ProtNLM"/>
    </source>
</evidence>
<proteinExistence type="predicted"/>
<evidence type="ECO:0000313" key="2">
    <source>
        <dbReference type="EMBL" id="RVX74199.1"/>
    </source>
</evidence>
<gene>
    <name evidence="2" type="ORF">B0A52_02031</name>
</gene>
<keyword evidence="1" id="KW-1133">Transmembrane helix</keyword>
<dbReference type="PANTHER" id="PTHR42069:SF1">
    <property type="entry name" value="MARVEL DOMAIN-CONTAINING PROTEIN"/>
    <property type="match status" value="1"/>
</dbReference>
<dbReference type="Proteomes" id="UP000288859">
    <property type="component" value="Unassembled WGS sequence"/>
</dbReference>
<evidence type="ECO:0000313" key="3">
    <source>
        <dbReference type="Proteomes" id="UP000288859"/>
    </source>
</evidence>
<dbReference type="AlphaFoldDB" id="A0A438NEQ2"/>
<comment type="caution">
    <text evidence="2">The sequence shown here is derived from an EMBL/GenBank/DDBJ whole genome shotgun (WGS) entry which is preliminary data.</text>
</comment>
<keyword evidence="1" id="KW-0812">Transmembrane</keyword>
<dbReference type="VEuPathDB" id="FungiDB:PV10_04790"/>
<feature type="transmembrane region" description="Helical" evidence="1">
    <location>
        <begin position="51"/>
        <end position="76"/>
    </location>
</feature>
<evidence type="ECO:0000256" key="1">
    <source>
        <dbReference type="SAM" id="Phobius"/>
    </source>
</evidence>
<feature type="transmembrane region" description="Helical" evidence="1">
    <location>
        <begin position="105"/>
        <end position="126"/>
    </location>
</feature>
<protein>
    <recommendedName>
        <fullName evidence="4">MARVEL domain-containing protein</fullName>
    </recommendedName>
</protein>
<dbReference type="OrthoDB" id="5400774at2759"/>
<reference evidence="2 3" key="1">
    <citation type="submission" date="2017-03" db="EMBL/GenBank/DDBJ databases">
        <title>Genomes of endolithic fungi from Antarctica.</title>
        <authorList>
            <person name="Coleine C."/>
            <person name="Masonjones S."/>
            <person name="Stajich J.E."/>
        </authorList>
    </citation>
    <scope>NUCLEOTIDE SEQUENCE [LARGE SCALE GENOMIC DNA]</scope>
    <source>
        <strain evidence="2 3">CCFEE 6314</strain>
    </source>
</reference>
<feature type="transmembrane region" description="Helical" evidence="1">
    <location>
        <begin position="138"/>
        <end position="159"/>
    </location>
</feature>